<reference evidence="1 2" key="1">
    <citation type="submission" date="2017-03" db="EMBL/GenBank/DDBJ databases">
        <title>Genome Survey of Euroglyphus maynei.</title>
        <authorList>
            <person name="Arlian L.G."/>
            <person name="Morgan M.S."/>
            <person name="Rider S.D."/>
        </authorList>
    </citation>
    <scope>NUCLEOTIDE SEQUENCE [LARGE SCALE GENOMIC DNA]</scope>
    <source>
        <strain evidence="1">Arlian Lab</strain>
        <tissue evidence="1">Whole body</tissue>
    </source>
</reference>
<dbReference type="Proteomes" id="UP000194236">
    <property type="component" value="Unassembled WGS sequence"/>
</dbReference>
<accession>A0A1Y3APG7</accession>
<proteinExistence type="predicted"/>
<keyword evidence="2" id="KW-1185">Reference proteome</keyword>
<protein>
    <submittedName>
        <fullName evidence="1">Uncharacterized protein</fullName>
    </submittedName>
</protein>
<dbReference type="EMBL" id="MUJZ01066222">
    <property type="protein sequence ID" value="OTF70330.1"/>
    <property type="molecule type" value="Genomic_DNA"/>
</dbReference>
<gene>
    <name evidence="1" type="ORF">BLA29_006773</name>
</gene>
<comment type="caution">
    <text evidence="1">The sequence shown here is derived from an EMBL/GenBank/DDBJ whole genome shotgun (WGS) entry which is preliminary data.</text>
</comment>
<sequence>MVHLVQPYVMN</sequence>
<evidence type="ECO:0000313" key="1">
    <source>
        <dbReference type="EMBL" id="OTF70330.1"/>
    </source>
</evidence>
<organism evidence="1 2">
    <name type="scientific">Euroglyphus maynei</name>
    <name type="common">Mayne's house dust mite</name>
    <dbReference type="NCBI Taxonomy" id="6958"/>
    <lineage>
        <taxon>Eukaryota</taxon>
        <taxon>Metazoa</taxon>
        <taxon>Ecdysozoa</taxon>
        <taxon>Arthropoda</taxon>
        <taxon>Chelicerata</taxon>
        <taxon>Arachnida</taxon>
        <taxon>Acari</taxon>
        <taxon>Acariformes</taxon>
        <taxon>Sarcoptiformes</taxon>
        <taxon>Astigmata</taxon>
        <taxon>Psoroptidia</taxon>
        <taxon>Analgoidea</taxon>
        <taxon>Pyroglyphidae</taxon>
        <taxon>Pyroglyphinae</taxon>
        <taxon>Euroglyphus</taxon>
    </lineage>
</organism>
<evidence type="ECO:0000313" key="2">
    <source>
        <dbReference type="Proteomes" id="UP000194236"/>
    </source>
</evidence>
<name>A0A1Y3APG7_EURMA</name>